<dbReference type="InterPro" id="IPR002933">
    <property type="entry name" value="Peptidase_M20"/>
</dbReference>
<dbReference type="OrthoDB" id="7055905at2"/>
<accession>A0A3A9JG81</accession>
<dbReference type="PANTHER" id="PTHR43808:SF3">
    <property type="entry name" value="ACETYLORNITHINE DEACETYLASE"/>
    <property type="match status" value="1"/>
</dbReference>
<sequence>MTDGEFLAGHSLYDHADLDRLSLAAPLLGATGWIDGLARLVNIDCSGQPSSCFGDYTDVLRDMFTPLGFSFRRLSAPAGERGTSARSGADIGMVAARRTGRRVCTIYFRMNSLPAGEGWTRPPFALTRQSSRLYGRGTTEMKGAIAAVWAALRAADAVGLGLGYDPVLVFCADRSDGHHPGLRRMASEGLLEGHVMCLDGPATPRIWSGSLGSIHLSVSLEGPEPPDPTSVANPVEAMAPLMARLMRLKEEIEAGASESEQEDLRAALSVSSIHGGTPETDWPTHCRLLLHRSYTAREDFDAVLDELQAAIHEGCAEASHLNVKTSLSGHCAPVQDPDQGPNWPRWTQALSWGFGYPAAKFRRIGSREGSPLGFVQQAGVQELLLGGLRRAACTPHGPDEFTTVEDVEALARSVLAYLAEVPEIPSY</sequence>
<keyword evidence="5" id="KW-1185">Reference proteome</keyword>
<evidence type="ECO:0000313" key="6">
    <source>
        <dbReference type="Proteomes" id="UP000278036"/>
    </source>
</evidence>
<gene>
    <name evidence="3" type="ORF">D6Z83_04855</name>
    <name evidence="4" type="ORF">EBE87_07470</name>
</gene>
<dbReference type="SUPFAM" id="SSF53187">
    <property type="entry name" value="Zn-dependent exopeptidases"/>
    <property type="match status" value="1"/>
</dbReference>
<dbReference type="Pfam" id="PF07687">
    <property type="entry name" value="M20_dimer"/>
    <property type="match status" value="1"/>
</dbReference>
<evidence type="ECO:0000313" key="4">
    <source>
        <dbReference type="EMBL" id="RMI25553.1"/>
    </source>
</evidence>
<proteinExistence type="predicted"/>
<name>A0A3A9JG81_9PROT</name>
<evidence type="ECO:0000256" key="1">
    <source>
        <dbReference type="ARBA" id="ARBA00022801"/>
    </source>
</evidence>
<dbReference type="Proteomes" id="UP000278036">
    <property type="component" value="Unassembled WGS sequence"/>
</dbReference>
<reference evidence="3 6" key="1">
    <citation type="submission" date="2018-09" db="EMBL/GenBank/DDBJ databases">
        <title>Roseomonas sp. nov., isolated from feces of Tibetan antelopes in the Qinghai-Tibet plateau, China.</title>
        <authorList>
            <person name="Tian Z."/>
        </authorList>
    </citation>
    <scope>NUCLEOTIDE SEQUENCE [LARGE SCALE GENOMIC DNA]</scope>
    <source>
        <strain evidence="4 5">Z23</strain>
        <strain evidence="3 6">Z24</strain>
    </source>
</reference>
<dbReference type="EMBL" id="RAQU01000018">
    <property type="protein sequence ID" value="RKK05350.1"/>
    <property type="molecule type" value="Genomic_DNA"/>
</dbReference>
<dbReference type="InParanoid" id="A0A3A9JG81"/>
<dbReference type="EMBL" id="RFLX01000004">
    <property type="protein sequence ID" value="RMI25553.1"/>
    <property type="molecule type" value="Genomic_DNA"/>
</dbReference>
<keyword evidence="1 3" id="KW-0378">Hydrolase</keyword>
<dbReference type="Pfam" id="PF01546">
    <property type="entry name" value="Peptidase_M20"/>
    <property type="match status" value="1"/>
</dbReference>
<evidence type="ECO:0000313" key="5">
    <source>
        <dbReference type="Proteomes" id="UP000274097"/>
    </source>
</evidence>
<evidence type="ECO:0000259" key="2">
    <source>
        <dbReference type="Pfam" id="PF07687"/>
    </source>
</evidence>
<protein>
    <submittedName>
        <fullName evidence="3">M20/M25/M40 family metallo-hydrolase</fullName>
    </submittedName>
</protein>
<dbReference type="Gene3D" id="3.40.630.10">
    <property type="entry name" value="Zn peptidases"/>
    <property type="match status" value="1"/>
</dbReference>
<organism evidence="3 6">
    <name type="scientific">Teichococcus wenyumeiae</name>
    <dbReference type="NCBI Taxonomy" id="2478470"/>
    <lineage>
        <taxon>Bacteria</taxon>
        <taxon>Pseudomonadati</taxon>
        <taxon>Pseudomonadota</taxon>
        <taxon>Alphaproteobacteria</taxon>
        <taxon>Acetobacterales</taxon>
        <taxon>Roseomonadaceae</taxon>
        <taxon>Roseomonas</taxon>
    </lineage>
</organism>
<dbReference type="InterPro" id="IPR050072">
    <property type="entry name" value="Peptidase_M20A"/>
</dbReference>
<dbReference type="RefSeq" id="WP_120637203.1">
    <property type="nucleotide sequence ID" value="NZ_RAQU01000018.1"/>
</dbReference>
<dbReference type="Proteomes" id="UP000274097">
    <property type="component" value="Unassembled WGS sequence"/>
</dbReference>
<feature type="domain" description="Peptidase M20 dimerisation" evidence="2">
    <location>
        <begin position="228"/>
        <end position="315"/>
    </location>
</feature>
<dbReference type="InterPro" id="IPR011650">
    <property type="entry name" value="Peptidase_M20_dimer"/>
</dbReference>
<dbReference type="AlphaFoldDB" id="A0A3A9JG81"/>
<dbReference type="GO" id="GO:0016787">
    <property type="term" value="F:hydrolase activity"/>
    <property type="evidence" value="ECO:0007669"/>
    <property type="project" value="UniProtKB-KW"/>
</dbReference>
<dbReference type="PANTHER" id="PTHR43808">
    <property type="entry name" value="ACETYLORNITHINE DEACETYLASE"/>
    <property type="match status" value="1"/>
</dbReference>
<evidence type="ECO:0000313" key="3">
    <source>
        <dbReference type="EMBL" id="RKK05350.1"/>
    </source>
</evidence>
<comment type="caution">
    <text evidence="3">The sequence shown here is derived from an EMBL/GenBank/DDBJ whole genome shotgun (WGS) entry which is preliminary data.</text>
</comment>
<dbReference type="Gene3D" id="3.30.70.360">
    <property type="match status" value="1"/>
</dbReference>